<evidence type="ECO:0000256" key="6">
    <source>
        <dbReference type="SAM" id="MobiDB-lite"/>
    </source>
</evidence>
<evidence type="ECO:0000313" key="8">
    <source>
        <dbReference type="EMBL" id="TKY89586.1"/>
    </source>
</evidence>
<dbReference type="AlphaFoldDB" id="A0A4U7KYY2"/>
<dbReference type="PANTHER" id="PTHR10961:SF46">
    <property type="entry name" value="PEROXISOMAL SARCOSINE OXIDASE"/>
    <property type="match status" value="1"/>
</dbReference>
<feature type="domain" description="FAD dependent oxidoreductase" evidence="7">
    <location>
        <begin position="12"/>
        <end position="469"/>
    </location>
</feature>
<dbReference type="Gene3D" id="3.50.50.60">
    <property type="entry name" value="FAD/NAD(P)-binding domain"/>
    <property type="match status" value="1"/>
</dbReference>
<feature type="compositionally biased region" description="Basic and acidic residues" evidence="6">
    <location>
        <begin position="499"/>
        <end position="508"/>
    </location>
</feature>
<organism evidence="8 9">
    <name type="scientific">Sporisorium graminicola</name>
    <dbReference type="NCBI Taxonomy" id="280036"/>
    <lineage>
        <taxon>Eukaryota</taxon>
        <taxon>Fungi</taxon>
        <taxon>Dikarya</taxon>
        <taxon>Basidiomycota</taxon>
        <taxon>Ustilaginomycotina</taxon>
        <taxon>Ustilaginomycetes</taxon>
        <taxon>Ustilaginales</taxon>
        <taxon>Ustilaginaceae</taxon>
        <taxon>Sporisorium</taxon>
    </lineage>
</organism>
<reference evidence="8 9" key="1">
    <citation type="submission" date="2019-05" db="EMBL/GenBank/DDBJ databases">
        <title>Sporisorium graminicola CBS 10092 draft sequencing and annotation.</title>
        <authorList>
            <person name="Solano-Gonzalez S."/>
            <person name="Caddick M.X."/>
            <person name="Darby A."/>
        </authorList>
    </citation>
    <scope>NUCLEOTIDE SEQUENCE [LARGE SCALE GENOMIC DNA]</scope>
    <source>
        <strain evidence="8 9">CBS 10092</strain>
    </source>
</reference>
<dbReference type="KEGG" id="sgra:EX895_001371"/>
<keyword evidence="5" id="KW-0560">Oxidoreductase</keyword>
<comment type="similarity">
    <text evidence="2">Belongs to the MSOX/MTOX family.</text>
</comment>
<evidence type="ECO:0000256" key="3">
    <source>
        <dbReference type="ARBA" id="ARBA00022630"/>
    </source>
</evidence>
<feature type="compositionally biased region" description="Basic and acidic residues" evidence="6">
    <location>
        <begin position="517"/>
        <end position="532"/>
    </location>
</feature>
<evidence type="ECO:0000256" key="2">
    <source>
        <dbReference type="ARBA" id="ARBA00010989"/>
    </source>
</evidence>
<dbReference type="GO" id="GO:0004657">
    <property type="term" value="F:proline dehydrogenase activity"/>
    <property type="evidence" value="ECO:0007669"/>
    <property type="project" value="TreeGrafter"/>
</dbReference>
<keyword evidence="3" id="KW-0285">Flavoprotein</keyword>
<gene>
    <name evidence="8" type="ORF">EX895_001371</name>
</gene>
<dbReference type="InterPro" id="IPR045170">
    <property type="entry name" value="MTOX"/>
</dbReference>
<dbReference type="EMBL" id="SRRM01000004">
    <property type="protein sequence ID" value="TKY89586.1"/>
    <property type="molecule type" value="Genomic_DNA"/>
</dbReference>
<evidence type="ECO:0000256" key="4">
    <source>
        <dbReference type="ARBA" id="ARBA00022827"/>
    </source>
</evidence>
<dbReference type="OrthoDB" id="2219495at2759"/>
<comment type="cofactor">
    <cofactor evidence="1">
        <name>FAD</name>
        <dbReference type="ChEBI" id="CHEBI:57692"/>
    </cofactor>
</comment>
<sequence length="532" mass="57928">MTSSGPTATKSDYLVVGAGVNGTSIATSLVHLGFSVTLLDRSQDGYVAPDGASNDLNKIIRADYTDANYCTLAKEAISLWRTHPVLSKFYHEVGVLFRSSDKGEVWGERGGNSAQEYVRKGVEHAHLKKDAHLEVGASLPRRAYVLERDAQVAELLSANDAVALGEGLRGMGSTQTGYFNPRGGWAEANNACRALLQHAVRQGVQLHPRSTVTAFITDNNNAIVGVKTHDGRSFYADHIVLAAGAWTSDLLTTLVPPRTAVHKAGWMTRPSAQCVAILRLTAAQAAALRHTPVMINFASGFYQFEPTFNSECNEWHMKIAYHSNGYVYPKPAVHCNGRYPAFEASALEAERTPSRQIGAEGDEGDDVGYDMAARSIPAAHLDAMLAELGQVYPQLARRENVVETRVCWYSDTLDENWILDSLDHHPYFSSQTTSGTSSGAPAFGSNVWVVSGDSGHAYKFLPMIGSLFTTIARLQPNTRQLDLTKFTFAHQQKLHAQKADGAKIESADSNRFSGDGAQKETAKVERNARARL</sequence>
<evidence type="ECO:0000256" key="1">
    <source>
        <dbReference type="ARBA" id="ARBA00001974"/>
    </source>
</evidence>
<evidence type="ECO:0000313" key="9">
    <source>
        <dbReference type="Proteomes" id="UP000306050"/>
    </source>
</evidence>
<comment type="caution">
    <text evidence="8">The sequence shown here is derived from an EMBL/GenBank/DDBJ whole genome shotgun (WGS) entry which is preliminary data.</text>
</comment>
<proteinExistence type="inferred from homology"/>
<protein>
    <recommendedName>
        <fullName evidence="7">FAD dependent oxidoreductase domain-containing protein</fullName>
    </recommendedName>
</protein>
<dbReference type="InterPro" id="IPR036188">
    <property type="entry name" value="FAD/NAD-bd_sf"/>
</dbReference>
<dbReference type="PANTHER" id="PTHR10961">
    <property type="entry name" value="PEROXISOMAL SARCOSINE OXIDASE"/>
    <property type="match status" value="1"/>
</dbReference>
<dbReference type="GO" id="GO:0050031">
    <property type="term" value="F:L-pipecolate oxidase activity"/>
    <property type="evidence" value="ECO:0007669"/>
    <property type="project" value="TreeGrafter"/>
</dbReference>
<evidence type="ECO:0000256" key="5">
    <source>
        <dbReference type="ARBA" id="ARBA00023002"/>
    </source>
</evidence>
<dbReference type="Gene3D" id="3.30.9.10">
    <property type="entry name" value="D-Amino Acid Oxidase, subunit A, domain 2"/>
    <property type="match status" value="1"/>
</dbReference>
<name>A0A4U7KYY2_9BASI</name>
<evidence type="ECO:0000259" key="7">
    <source>
        <dbReference type="Pfam" id="PF01266"/>
    </source>
</evidence>
<keyword evidence="9" id="KW-1185">Reference proteome</keyword>
<dbReference type="SUPFAM" id="SSF51905">
    <property type="entry name" value="FAD/NAD(P)-binding domain"/>
    <property type="match status" value="1"/>
</dbReference>
<accession>A0A4U7KYY2</accession>
<feature type="region of interest" description="Disordered" evidence="6">
    <location>
        <begin position="499"/>
        <end position="532"/>
    </location>
</feature>
<dbReference type="GO" id="GO:0050660">
    <property type="term" value="F:flavin adenine dinucleotide binding"/>
    <property type="evidence" value="ECO:0007669"/>
    <property type="project" value="InterPro"/>
</dbReference>
<dbReference type="GO" id="GO:0008115">
    <property type="term" value="F:sarcosine oxidase activity"/>
    <property type="evidence" value="ECO:0007669"/>
    <property type="project" value="TreeGrafter"/>
</dbReference>
<dbReference type="Proteomes" id="UP000306050">
    <property type="component" value="Chromosome SGRAM_11"/>
</dbReference>
<dbReference type="RefSeq" id="XP_029741571.1">
    <property type="nucleotide sequence ID" value="XM_029881970.1"/>
</dbReference>
<dbReference type="InterPro" id="IPR006076">
    <property type="entry name" value="FAD-dep_OxRdtase"/>
</dbReference>
<dbReference type="GeneID" id="40724266"/>
<dbReference type="Pfam" id="PF01266">
    <property type="entry name" value="DAO"/>
    <property type="match status" value="1"/>
</dbReference>
<keyword evidence="4" id="KW-0274">FAD</keyword>